<protein>
    <submittedName>
        <fullName evidence="1">Uncharacterized protein</fullName>
    </submittedName>
</protein>
<evidence type="ECO:0000313" key="2">
    <source>
        <dbReference type="Proteomes" id="UP000298416"/>
    </source>
</evidence>
<dbReference type="PANTHER" id="PTHR36055">
    <property type="entry name" value="C2H2-LIKE ZINC FINGER PROTEIN"/>
    <property type="match status" value="1"/>
</dbReference>
<gene>
    <name evidence="1" type="ORF">SASPL_126686</name>
</gene>
<comment type="caution">
    <text evidence="1">The sequence shown here is derived from an EMBL/GenBank/DDBJ whole genome shotgun (WGS) entry which is preliminary data.</text>
</comment>
<dbReference type="PANTHER" id="PTHR36055:SF1">
    <property type="entry name" value="C2H2-LIKE ZINC FINGER PROTEIN"/>
    <property type="match status" value="1"/>
</dbReference>
<dbReference type="EMBL" id="PNBA02000009">
    <property type="protein sequence ID" value="KAG6413970.1"/>
    <property type="molecule type" value="Genomic_DNA"/>
</dbReference>
<name>A0A8X8XG35_SALSN</name>
<sequence length="146" mass="16340">MPATKLCSRTLNAMKSEVGNDSLDTFIRQAVGKEPLLPFPRTVDSSVPWIQLFQALDQPGPRSPWLAIADPCESSDAKEWHKNRDLLAVFWDKLSLERAKELVSFNDIILKASSDSGEEETEKASSKATEGQGTILWVQQRFECLC</sequence>
<evidence type="ECO:0000313" key="1">
    <source>
        <dbReference type="EMBL" id="KAG6413970.1"/>
    </source>
</evidence>
<dbReference type="Proteomes" id="UP000298416">
    <property type="component" value="Unassembled WGS sequence"/>
</dbReference>
<keyword evidence="2" id="KW-1185">Reference proteome</keyword>
<proteinExistence type="predicted"/>
<accession>A0A8X8XG35</accession>
<reference evidence="1" key="1">
    <citation type="submission" date="2018-01" db="EMBL/GenBank/DDBJ databases">
        <authorList>
            <person name="Mao J.F."/>
        </authorList>
    </citation>
    <scope>NUCLEOTIDE SEQUENCE</scope>
    <source>
        <strain evidence="1">Huo1</strain>
        <tissue evidence="1">Leaf</tissue>
    </source>
</reference>
<reference evidence="1" key="2">
    <citation type="submission" date="2020-08" db="EMBL/GenBank/DDBJ databases">
        <title>Plant Genome Project.</title>
        <authorList>
            <person name="Zhang R.-G."/>
        </authorList>
    </citation>
    <scope>NUCLEOTIDE SEQUENCE</scope>
    <source>
        <strain evidence="1">Huo1</strain>
        <tissue evidence="1">Leaf</tissue>
    </source>
</reference>
<organism evidence="1">
    <name type="scientific">Salvia splendens</name>
    <name type="common">Scarlet sage</name>
    <dbReference type="NCBI Taxonomy" id="180675"/>
    <lineage>
        <taxon>Eukaryota</taxon>
        <taxon>Viridiplantae</taxon>
        <taxon>Streptophyta</taxon>
        <taxon>Embryophyta</taxon>
        <taxon>Tracheophyta</taxon>
        <taxon>Spermatophyta</taxon>
        <taxon>Magnoliopsida</taxon>
        <taxon>eudicotyledons</taxon>
        <taxon>Gunneridae</taxon>
        <taxon>Pentapetalae</taxon>
        <taxon>asterids</taxon>
        <taxon>lamiids</taxon>
        <taxon>Lamiales</taxon>
        <taxon>Lamiaceae</taxon>
        <taxon>Nepetoideae</taxon>
        <taxon>Mentheae</taxon>
        <taxon>Salviinae</taxon>
        <taxon>Salvia</taxon>
        <taxon>Salvia subgen. Calosphace</taxon>
        <taxon>core Calosphace</taxon>
    </lineage>
</organism>
<dbReference type="AlphaFoldDB" id="A0A8X8XG35"/>